<organism evidence="1 2">
    <name type="scientific">Tritrichomonas musculus</name>
    <dbReference type="NCBI Taxonomy" id="1915356"/>
    <lineage>
        <taxon>Eukaryota</taxon>
        <taxon>Metamonada</taxon>
        <taxon>Parabasalia</taxon>
        <taxon>Tritrichomonadida</taxon>
        <taxon>Tritrichomonadidae</taxon>
        <taxon>Tritrichomonas</taxon>
    </lineage>
</organism>
<evidence type="ECO:0000313" key="2">
    <source>
        <dbReference type="Proteomes" id="UP001470230"/>
    </source>
</evidence>
<evidence type="ECO:0000313" key="1">
    <source>
        <dbReference type="EMBL" id="KAK8836842.1"/>
    </source>
</evidence>
<protein>
    <submittedName>
        <fullName evidence="1">Uncharacterized protein</fullName>
    </submittedName>
</protein>
<gene>
    <name evidence="1" type="ORF">M9Y10_037366</name>
</gene>
<accession>A0ABR2GSD0</accession>
<keyword evidence="2" id="KW-1185">Reference proteome</keyword>
<proteinExistence type="predicted"/>
<sequence length="162" mass="18735">MTIKSITFTHDIDRSYLLSLQNSKKTLRQSKTHSHLDILENVPEKPDLIRRKRSLSDDEHQEKPQPVIDTVTDVEGLKQFAENSNNKRQIGYPDHRQGGMRNNIGHFSPAPPGKSLQPRSPRQITIHANPIPENSRNHSIFSLKNRWHHKKQVCNDEIIIDD</sequence>
<reference evidence="1 2" key="1">
    <citation type="submission" date="2024-04" db="EMBL/GenBank/DDBJ databases">
        <title>Tritrichomonas musculus Genome.</title>
        <authorList>
            <person name="Alves-Ferreira E."/>
            <person name="Grigg M."/>
            <person name="Lorenzi H."/>
            <person name="Galac M."/>
        </authorList>
    </citation>
    <scope>NUCLEOTIDE SEQUENCE [LARGE SCALE GENOMIC DNA]</scope>
    <source>
        <strain evidence="1 2">EAF2021</strain>
    </source>
</reference>
<comment type="caution">
    <text evidence="1">The sequence shown here is derived from an EMBL/GenBank/DDBJ whole genome shotgun (WGS) entry which is preliminary data.</text>
</comment>
<dbReference type="EMBL" id="JAPFFF010000063">
    <property type="protein sequence ID" value="KAK8836842.1"/>
    <property type="molecule type" value="Genomic_DNA"/>
</dbReference>
<dbReference type="Proteomes" id="UP001470230">
    <property type="component" value="Unassembled WGS sequence"/>
</dbReference>
<name>A0ABR2GSD0_9EUKA</name>